<dbReference type="GO" id="GO:0035197">
    <property type="term" value="F:siRNA binding"/>
    <property type="evidence" value="ECO:0007669"/>
    <property type="project" value="TreeGrafter"/>
</dbReference>
<dbReference type="GO" id="GO:0031048">
    <property type="term" value="P:regulatory ncRNA-mediated heterochromatin formation"/>
    <property type="evidence" value="ECO:0007669"/>
    <property type="project" value="TreeGrafter"/>
</dbReference>
<keyword evidence="2" id="KW-1185">Reference proteome</keyword>
<dbReference type="SUPFAM" id="SSF53474">
    <property type="entry name" value="alpha/beta-Hydrolases"/>
    <property type="match status" value="1"/>
</dbReference>
<evidence type="ECO:0000259" key="1">
    <source>
        <dbReference type="Pfam" id="PF22749"/>
    </source>
</evidence>
<dbReference type="Gene3D" id="3.40.50.1820">
    <property type="entry name" value="alpha/beta hydrolase"/>
    <property type="match status" value="1"/>
</dbReference>
<dbReference type="InterPro" id="IPR029058">
    <property type="entry name" value="AB_hydrolase_fold"/>
</dbReference>
<sequence length="305" mass="34609">MEAASQEYDKAIALLREFGYGFNASGQLRQIDATSGEPGEKPFEFKVSEDFDQNQRHYEKLGDIIQEIVYGLLEKNGLKRLYIPFRTPAEQASFVFTQPEEVKKSKKLLVLINGSGVVRAGQWARSLIINHSLDHGSQLPYIQRAQELGYDIVVTNTNDNERYINGKFSRIEGVATALDHANYAWEHIVMASDPESVAIVAHSYGGYLTIQLSKMHKEFFKKKVFAIALTDSSHGSLPDDSKEYLRKVACNWASSEKPLDAKLPTSDRDVPRISAGHPKHEWSSYAAMESVMKYFEQKYEQFTRE</sequence>
<feature type="domain" description="Arb2" evidence="1">
    <location>
        <begin position="15"/>
        <end position="259"/>
    </location>
</feature>
<reference evidence="3" key="1">
    <citation type="submission" date="2025-08" db="UniProtKB">
        <authorList>
            <consortium name="RefSeq"/>
        </authorList>
    </citation>
    <scope>IDENTIFICATION</scope>
    <source>
        <strain evidence="3">11010-0011.00</strain>
        <tissue evidence="3">Whole body</tissue>
    </source>
</reference>
<name>A0A6J2TCJ1_DROLE</name>
<dbReference type="GeneID" id="115624061"/>
<dbReference type="OrthoDB" id="421951at2759"/>
<dbReference type="PANTHER" id="PTHR21357">
    <property type="entry name" value="FAM172 FAMILY PROTEIN HOMOLOG CG10038"/>
    <property type="match status" value="1"/>
</dbReference>
<dbReference type="AlphaFoldDB" id="A0A6J2TCJ1"/>
<dbReference type="InterPro" id="IPR048263">
    <property type="entry name" value="Arb2"/>
</dbReference>
<protein>
    <submittedName>
        <fullName evidence="3">FAM172 family protein homolog CG10038-like</fullName>
    </submittedName>
</protein>
<accession>A0A6J2TCJ1</accession>
<proteinExistence type="predicted"/>
<dbReference type="Proteomes" id="UP000504634">
    <property type="component" value="Unplaced"/>
</dbReference>
<dbReference type="GO" id="GO:0005634">
    <property type="term" value="C:nucleus"/>
    <property type="evidence" value="ECO:0007669"/>
    <property type="project" value="TreeGrafter"/>
</dbReference>
<gene>
    <name evidence="3" type="primary">LOC115624061</name>
</gene>
<dbReference type="Pfam" id="PF22749">
    <property type="entry name" value="Arb2"/>
    <property type="match status" value="1"/>
</dbReference>
<dbReference type="InterPro" id="IPR053858">
    <property type="entry name" value="Arb2_dom"/>
</dbReference>
<organism evidence="2 3">
    <name type="scientific">Drosophila lebanonensis</name>
    <name type="common">Fruit fly</name>
    <name type="synonym">Scaptodrosophila lebanonensis</name>
    <dbReference type="NCBI Taxonomy" id="7225"/>
    <lineage>
        <taxon>Eukaryota</taxon>
        <taxon>Metazoa</taxon>
        <taxon>Ecdysozoa</taxon>
        <taxon>Arthropoda</taxon>
        <taxon>Hexapoda</taxon>
        <taxon>Insecta</taxon>
        <taxon>Pterygota</taxon>
        <taxon>Neoptera</taxon>
        <taxon>Endopterygota</taxon>
        <taxon>Diptera</taxon>
        <taxon>Brachycera</taxon>
        <taxon>Muscomorpha</taxon>
        <taxon>Ephydroidea</taxon>
        <taxon>Drosophilidae</taxon>
        <taxon>Scaptodrosophila</taxon>
    </lineage>
</organism>
<dbReference type="PANTHER" id="PTHR21357:SF4">
    <property type="entry name" value="FAM172 FAMILY PROTEIN HOMOLOG CG10038"/>
    <property type="match status" value="1"/>
</dbReference>
<dbReference type="RefSeq" id="XP_030374506.1">
    <property type="nucleotide sequence ID" value="XM_030518646.1"/>
</dbReference>
<evidence type="ECO:0000313" key="2">
    <source>
        <dbReference type="Proteomes" id="UP000504634"/>
    </source>
</evidence>
<evidence type="ECO:0000313" key="3">
    <source>
        <dbReference type="RefSeq" id="XP_030374506.1"/>
    </source>
</evidence>